<sequence>MKMKRVGSAVMACVLALGLALAPAFGEEAFAATGDSMKSLKVKWDLKKGKKVTVSAAWAGAGRQKVSARVVGLKVGASPKRGYRKASFTVEFTRPFKPTKKQVHALAGLDGASKAAGFASLALVDYQTGRELGAGRKRNVTIKASNWKCSKVKKYKDDHGCWVQYPTKYAMKVTVTFPQKYRGLCLGIIANNKRSETKADSAFWEGRGSFAKTTYYKSGKGNSHWMRIR</sequence>
<feature type="signal peptide" evidence="1">
    <location>
        <begin position="1"/>
        <end position="31"/>
    </location>
</feature>
<name>A0A4S4G2X5_9ACTN</name>
<keyword evidence="1" id="KW-0732">Signal</keyword>
<dbReference type="EMBL" id="SSTJ01000003">
    <property type="protein sequence ID" value="THG37920.1"/>
    <property type="molecule type" value="Genomic_DNA"/>
</dbReference>
<dbReference type="RefSeq" id="WP_136433358.1">
    <property type="nucleotide sequence ID" value="NZ_SSTJ01000003.1"/>
</dbReference>
<dbReference type="Proteomes" id="UP000308978">
    <property type="component" value="Unassembled WGS sequence"/>
</dbReference>
<gene>
    <name evidence="2" type="ORF">E5986_03395</name>
</gene>
<organism evidence="2 3">
    <name type="scientific">Adlercreutzia caecimuris</name>
    <dbReference type="NCBI Taxonomy" id="671266"/>
    <lineage>
        <taxon>Bacteria</taxon>
        <taxon>Bacillati</taxon>
        <taxon>Actinomycetota</taxon>
        <taxon>Coriobacteriia</taxon>
        <taxon>Eggerthellales</taxon>
        <taxon>Eggerthellaceae</taxon>
        <taxon>Adlercreutzia</taxon>
    </lineage>
</organism>
<evidence type="ECO:0000256" key="1">
    <source>
        <dbReference type="SAM" id="SignalP"/>
    </source>
</evidence>
<feature type="chain" id="PRO_5020895703" evidence="1">
    <location>
        <begin position="32"/>
        <end position="229"/>
    </location>
</feature>
<accession>A0A4S4G2X5</accession>
<evidence type="ECO:0000313" key="2">
    <source>
        <dbReference type="EMBL" id="THG37920.1"/>
    </source>
</evidence>
<proteinExistence type="predicted"/>
<protein>
    <submittedName>
        <fullName evidence="2">Uncharacterized protein</fullName>
    </submittedName>
</protein>
<comment type="caution">
    <text evidence="2">The sequence shown here is derived from an EMBL/GenBank/DDBJ whole genome shotgun (WGS) entry which is preliminary data.</text>
</comment>
<dbReference type="AlphaFoldDB" id="A0A4S4G2X5"/>
<reference evidence="2 3" key="1">
    <citation type="submission" date="2019-04" db="EMBL/GenBank/DDBJ databases">
        <title>Microbes associate with the intestines of laboratory mice.</title>
        <authorList>
            <person name="Navarre W."/>
            <person name="Wong E."/>
            <person name="Huang K.C."/>
            <person name="Tropini C."/>
            <person name="Ng K."/>
            <person name="Yu B."/>
        </authorList>
    </citation>
    <scope>NUCLEOTIDE SEQUENCE [LARGE SCALE GENOMIC DNA]</scope>
    <source>
        <strain evidence="2 3">NM80_B27</strain>
    </source>
</reference>
<evidence type="ECO:0000313" key="3">
    <source>
        <dbReference type="Proteomes" id="UP000308978"/>
    </source>
</evidence>